<dbReference type="EMBL" id="JBBMFN010000071">
    <property type="protein sequence ID" value="MEQ2467961.1"/>
    <property type="molecule type" value="Genomic_DNA"/>
</dbReference>
<name>A0ABV1F5G9_9BACI</name>
<evidence type="ECO:0000313" key="3">
    <source>
        <dbReference type="Proteomes" id="UP001465426"/>
    </source>
</evidence>
<dbReference type="PROSITE" id="PS51186">
    <property type="entry name" value="GNAT"/>
    <property type="match status" value="1"/>
</dbReference>
<dbReference type="PANTHER" id="PTHR43792">
    <property type="entry name" value="GNAT FAMILY, PUTATIVE (AFU_ORTHOLOGUE AFUA_3G00765)-RELATED-RELATED"/>
    <property type="match status" value="1"/>
</dbReference>
<reference evidence="2 3" key="1">
    <citation type="submission" date="2024-03" db="EMBL/GenBank/DDBJ databases">
        <title>Human intestinal bacterial collection.</title>
        <authorList>
            <person name="Pauvert C."/>
            <person name="Hitch T.C.A."/>
            <person name="Clavel T."/>
        </authorList>
    </citation>
    <scope>NUCLEOTIDE SEQUENCE [LARGE SCALE GENOMIC DNA]</scope>
    <source>
        <strain evidence="2 3">CLA-SR-H024</strain>
    </source>
</reference>
<sequence length="171" mass="20472">MLFKSLGEKVYIKQPEWKELEFVEWLWADKDTMMDVGGTIEFEESRRIGWYQRMVQPTDGTNFYCFIYTYEDIPIGEVSFHRFDHEKHLAELNIKIAYKYRRNGYAKEAIHLLLDYFFNEFGGEVMADRVAIHNTAGQQLLINYGFNLIKDSNQDIVLFRLRKEDFIKIMN</sequence>
<dbReference type="Proteomes" id="UP001465426">
    <property type="component" value="Unassembled WGS sequence"/>
</dbReference>
<organism evidence="2 3">
    <name type="scientific">Niallia hominis</name>
    <dbReference type="NCBI Taxonomy" id="3133173"/>
    <lineage>
        <taxon>Bacteria</taxon>
        <taxon>Bacillati</taxon>
        <taxon>Bacillota</taxon>
        <taxon>Bacilli</taxon>
        <taxon>Bacillales</taxon>
        <taxon>Bacillaceae</taxon>
        <taxon>Niallia</taxon>
    </lineage>
</organism>
<dbReference type="SUPFAM" id="SSF55729">
    <property type="entry name" value="Acyl-CoA N-acyltransferases (Nat)"/>
    <property type="match status" value="1"/>
</dbReference>
<dbReference type="RefSeq" id="WP_235249623.1">
    <property type="nucleotide sequence ID" value="NZ_JBBMFN010000071.1"/>
</dbReference>
<evidence type="ECO:0000313" key="2">
    <source>
        <dbReference type="EMBL" id="MEQ2467961.1"/>
    </source>
</evidence>
<dbReference type="InterPro" id="IPR051531">
    <property type="entry name" value="N-acetyltransferase"/>
</dbReference>
<evidence type="ECO:0000259" key="1">
    <source>
        <dbReference type="PROSITE" id="PS51186"/>
    </source>
</evidence>
<dbReference type="InterPro" id="IPR000182">
    <property type="entry name" value="GNAT_dom"/>
</dbReference>
<gene>
    <name evidence="2" type="ORF">WMO63_20080</name>
</gene>
<dbReference type="Pfam" id="PF13302">
    <property type="entry name" value="Acetyltransf_3"/>
    <property type="match status" value="1"/>
</dbReference>
<dbReference type="InterPro" id="IPR016181">
    <property type="entry name" value="Acyl_CoA_acyltransferase"/>
</dbReference>
<feature type="domain" description="N-acetyltransferase" evidence="1">
    <location>
        <begin position="20"/>
        <end position="171"/>
    </location>
</feature>
<keyword evidence="3" id="KW-1185">Reference proteome</keyword>
<comment type="caution">
    <text evidence="2">The sequence shown here is derived from an EMBL/GenBank/DDBJ whole genome shotgun (WGS) entry which is preliminary data.</text>
</comment>
<protein>
    <submittedName>
        <fullName evidence="2">GNAT family N-acetyltransferase</fullName>
    </submittedName>
</protein>
<accession>A0ABV1F5G9</accession>
<proteinExistence type="predicted"/>
<dbReference type="Gene3D" id="3.40.630.30">
    <property type="match status" value="1"/>
</dbReference>